<dbReference type="InterPro" id="IPR003599">
    <property type="entry name" value="Ig_sub"/>
</dbReference>
<keyword evidence="6" id="KW-1185">Reference proteome</keyword>
<keyword evidence="3" id="KW-1133">Transmembrane helix</keyword>
<keyword evidence="3" id="KW-0812">Transmembrane</keyword>
<dbReference type="SMART" id="SM00408">
    <property type="entry name" value="IGc2"/>
    <property type="match status" value="2"/>
</dbReference>
<dbReference type="Proteomes" id="UP000694891">
    <property type="component" value="Unplaced"/>
</dbReference>
<dbReference type="InterPro" id="IPR013783">
    <property type="entry name" value="Ig-like_fold"/>
</dbReference>
<dbReference type="InterPro" id="IPR003598">
    <property type="entry name" value="Ig_sub2"/>
</dbReference>
<reference evidence="7" key="1">
    <citation type="submission" date="2025-08" db="UniProtKB">
        <authorList>
            <consortium name="RefSeq"/>
        </authorList>
    </citation>
    <scope>IDENTIFICATION</scope>
</reference>
<keyword evidence="3" id="KW-0472">Membrane</keyword>
<gene>
    <name evidence="7" type="primary">cd4-1</name>
</gene>
<protein>
    <submittedName>
        <fullName evidence="7">CD4-1 molecule isoform X1</fullName>
    </submittedName>
</protein>
<keyword evidence="1" id="KW-0393">Immunoglobulin domain</keyword>
<evidence type="ECO:0000313" key="7">
    <source>
        <dbReference type="RefSeq" id="XP_008293845.1"/>
    </source>
</evidence>
<dbReference type="InterPro" id="IPR036179">
    <property type="entry name" value="Ig-like_dom_sf"/>
</dbReference>
<feature type="domain" description="Ig-like" evidence="5">
    <location>
        <begin position="342"/>
        <end position="406"/>
    </location>
</feature>
<dbReference type="AlphaFoldDB" id="A0A9Y4KFS7"/>
<dbReference type="PANTHER" id="PTHR11422:SF0">
    <property type="entry name" value="T-CELL SURFACE GLYCOPROTEIN CD4"/>
    <property type="match status" value="1"/>
</dbReference>
<dbReference type="CTD" id="799982"/>
<evidence type="ECO:0000313" key="6">
    <source>
        <dbReference type="Proteomes" id="UP000694891"/>
    </source>
</evidence>
<feature type="domain" description="Ig-like" evidence="5">
    <location>
        <begin position="113"/>
        <end position="200"/>
    </location>
</feature>
<keyword evidence="4" id="KW-0732">Signal</keyword>
<evidence type="ECO:0000256" key="3">
    <source>
        <dbReference type="SAM" id="Phobius"/>
    </source>
</evidence>
<evidence type="ECO:0000256" key="2">
    <source>
        <dbReference type="SAM" id="MobiDB-lite"/>
    </source>
</evidence>
<dbReference type="PANTHER" id="PTHR11422">
    <property type="entry name" value="T-CELL SURFACE GLYCOPROTEIN CD4"/>
    <property type="match status" value="1"/>
</dbReference>
<evidence type="ECO:0000256" key="4">
    <source>
        <dbReference type="SAM" id="SignalP"/>
    </source>
</evidence>
<evidence type="ECO:0000256" key="1">
    <source>
        <dbReference type="ARBA" id="ARBA00023319"/>
    </source>
</evidence>
<accession>A0A9Y4KFS7</accession>
<feature type="compositionally biased region" description="Polar residues" evidence="2">
    <location>
        <begin position="460"/>
        <end position="482"/>
    </location>
</feature>
<dbReference type="InterPro" id="IPR007110">
    <property type="entry name" value="Ig-like_dom"/>
</dbReference>
<name>A0A9Y4KFS7_9TELE</name>
<feature type="chain" id="PRO_5041276239" evidence="4">
    <location>
        <begin position="21"/>
        <end position="495"/>
    </location>
</feature>
<dbReference type="PROSITE" id="PS50835">
    <property type="entry name" value="IG_LIKE"/>
    <property type="match status" value="2"/>
</dbReference>
<dbReference type="SMART" id="SM00409">
    <property type="entry name" value="IG"/>
    <property type="match status" value="4"/>
</dbReference>
<evidence type="ECO:0000259" key="5">
    <source>
        <dbReference type="PROSITE" id="PS50835"/>
    </source>
</evidence>
<sequence>MKSLIQSTFILIAVLASTMGAEDVIRFAQVGETVKLVPQPPNPQRHYVIWHFHDLNSPYLGSANSFGGKTISENESWKKWLSMEGYSLVISNIQEAHFGKFIFKMTSSDLQSPFFQTFRIIKVDVTMKPPSLLLPEDSLSLTCTVGVQMPNKPSIQWLNAQGQKVTTRNGLHTSRVTGQDNGQWTCVVTSNNKEQKIPVSVKVADFSPAPSHKYTSTSSSLSIPCSILSNIWEQLKTKDIEEVKWDFFPQAFSGPVSRDGQKLFSLSLEDPLTWKKDQNRGLSPAPDVKNGNLSLTRIRGKENDRGSYECSIKFKGGKILKRTVHVDVLQIIASPGTEMILGQMVNLSCTTGSPLPSDVQLKWFPPEKPSVSIPDHHSARLTIPEVGSGHSGKWRCELWQSNIRLTSAVVKLSIVEPKMNVWMVVIICSTAVIIILLVVVAVSIRRRRQRRMRHLRHQVCQSPNPKDSTEHNTTVSRGHGNQLNLYPKEMNSSVI</sequence>
<organism evidence="6 7">
    <name type="scientific">Stegastes partitus</name>
    <name type="common">bicolor damselfish</name>
    <dbReference type="NCBI Taxonomy" id="144197"/>
    <lineage>
        <taxon>Eukaryota</taxon>
        <taxon>Metazoa</taxon>
        <taxon>Chordata</taxon>
        <taxon>Craniata</taxon>
        <taxon>Vertebrata</taxon>
        <taxon>Euteleostomi</taxon>
        <taxon>Actinopterygii</taxon>
        <taxon>Neopterygii</taxon>
        <taxon>Teleostei</taxon>
        <taxon>Neoteleostei</taxon>
        <taxon>Acanthomorphata</taxon>
        <taxon>Ovalentaria</taxon>
        <taxon>Pomacentridae</taxon>
        <taxon>Stegastes</taxon>
    </lineage>
</organism>
<dbReference type="Pfam" id="PF00047">
    <property type="entry name" value="ig"/>
    <property type="match status" value="1"/>
</dbReference>
<feature type="region of interest" description="Disordered" evidence="2">
    <location>
        <begin position="455"/>
        <end position="482"/>
    </location>
</feature>
<feature type="transmembrane region" description="Helical" evidence="3">
    <location>
        <begin position="421"/>
        <end position="444"/>
    </location>
</feature>
<feature type="signal peptide" evidence="4">
    <location>
        <begin position="1"/>
        <end position="20"/>
    </location>
</feature>
<dbReference type="InterPro" id="IPR013151">
    <property type="entry name" value="Immunoglobulin_dom"/>
</dbReference>
<proteinExistence type="predicted"/>
<dbReference type="SUPFAM" id="SSF48726">
    <property type="entry name" value="Immunoglobulin"/>
    <property type="match status" value="2"/>
</dbReference>
<dbReference type="Gene3D" id="2.60.40.10">
    <property type="entry name" value="Immunoglobulins"/>
    <property type="match status" value="3"/>
</dbReference>
<dbReference type="RefSeq" id="XP_008293845.1">
    <property type="nucleotide sequence ID" value="XM_008295623.1"/>
</dbReference>